<evidence type="ECO:0000256" key="6">
    <source>
        <dbReference type="ARBA" id="ARBA00023054"/>
    </source>
</evidence>
<dbReference type="Gene3D" id="6.10.250.1590">
    <property type="match status" value="1"/>
</dbReference>
<dbReference type="Pfam" id="PF00225">
    <property type="entry name" value="Kinesin"/>
    <property type="match status" value="1"/>
</dbReference>
<keyword evidence="4 9" id="KW-0547">Nucleotide-binding</keyword>
<reference evidence="15" key="1">
    <citation type="submission" date="2025-08" db="UniProtKB">
        <authorList>
            <consortium name="RefSeq"/>
        </authorList>
    </citation>
    <scope>IDENTIFICATION</scope>
    <source>
        <tissue evidence="15">Liver</tissue>
    </source>
</reference>
<evidence type="ECO:0000256" key="9">
    <source>
        <dbReference type="PROSITE-ProRule" id="PRU00283"/>
    </source>
</evidence>
<dbReference type="InterPro" id="IPR027417">
    <property type="entry name" value="P-loop_NTPase"/>
</dbReference>
<protein>
    <recommendedName>
        <fullName evidence="10">Kinesin-like protein</fullName>
    </recommendedName>
</protein>
<evidence type="ECO:0000256" key="1">
    <source>
        <dbReference type="ARBA" id="ARBA00004245"/>
    </source>
</evidence>
<sequence length="951" mass="108798">MADPAECSIKVMCRFRPLNEAEILRGDKFIPKFKGEDTVVVGQGKPYVFDRVLPPNTSQEQVYNACAKQIVKDVLEGYNGTIFAYGQTSSGKTHTMEGKLHDPQLMGIIPRIAHDIFDHIYSMDENLEFHIKVSYFEIYLDKIRDLLDVSKTNLAVHEDKNRVPYVKGCTERFVSSPEEVMDVIDEGKTNRHVAVTNMNEHSSRSHSIFLINIKQENVETEKKLSGKLYLVDLAGSEKVSKTGAEGSVLDEAKNINKSLSALGNVISALAEGTKTHVPYRDSKMTRILQDSLGGNCRTTIVICCSPSIFNEAETKSTLMFGQRAKTIKNTVSVNLELTAEEWKKKYEKEKEKNKTLKNVIQHLEMELNRWRNGEAVPEEEQISAKDQKNLEPCDNTPIIDNIVPVVASISTEEKRKYEEEVTSLYRQLDDKDDEINQQSQLAEKLKQQMLDQDELLASTRRDYEKIQEELTRLQIENEAAKEEVKEVLQALEELAVNYDQKSQEVEDKMRANEQLADELALKTSALSTTQRELGQLQELSNHQKKRATEILNLLLKDLGEIGGIIGTNDVKTLADVNGVIEEEFTMARLYISKMKSEVKSLVNRSKQLESAQIDSNRKMNANERELAACQLLISQHEAKIKSLTDYMQNMEQKRRQLEELQDSLNEELAKLRAQEKMHEVSFKDKEKEHLTLLQDAEEMKKTLEQQMESHREAHQKQLSRLRDEIEEKQKIIDEIRDMNQKLQLEQEKLSSDYEKLKAEDQEREKKLENLILLNDKREQAREDLKGLEETVARELQTLHNLRKLFVQDLTTRVKKSVELDSDDGGGSAAQKQKISFLENNLEQLTKVHKQLVRDNADLRCELPKLEKRLRATAERVKALESALKEAKENAMRDRKRYQQEVDRIKEAVRAKNMARRAHSAQIAKPIRPGHYPASSPTAIHAIRGGGGATSN</sequence>
<keyword evidence="3 10" id="KW-0493">Microtubule</keyword>
<dbReference type="PROSITE" id="PS50067">
    <property type="entry name" value="KINESIN_MOTOR_2"/>
    <property type="match status" value="1"/>
</dbReference>
<dbReference type="InterPro" id="IPR036961">
    <property type="entry name" value="Kinesin_motor_dom_sf"/>
</dbReference>
<organism evidence="14 15">
    <name type="scientific">Python bivittatus</name>
    <name type="common">Burmese python</name>
    <name type="synonym">Python molurus bivittatus</name>
    <dbReference type="NCBI Taxonomy" id="176946"/>
    <lineage>
        <taxon>Eukaryota</taxon>
        <taxon>Metazoa</taxon>
        <taxon>Chordata</taxon>
        <taxon>Craniata</taxon>
        <taxon>Vertebrata</taxon>
        <taxon>Euteleostomi</taxon>
        <taxon>Lepidosauria</taxon>
        <taxon>Squamata</taxon>
        <taxon>Bifurcata</taxon>
        <taxon>Unidentata</taxon>
        <taxon>Episquamata</taxon>
        <taxon>Toxicofera</taxon>
        <taxon>Serpentes</taxon>
        <taxon>Henophidia</taxon>
        <taxon>Pythonidae</taxon>
        <taxon>Python</taxon>
    </lineage>
</organism>
<dbReference type="InterPro" id="IPR001752">
    <property type="entry name" value="Kinesin_motor_dom"/>
</dbReference>
<feature type="coiled-coil region" evidence="11">
    <location>
        <begin position="332"/>
        <end position="373"/>
    </location>
</feature>
<dbReference type="KEGG" id="pbi:103053582"/>
<dbReference type="Proteomes" id="UP000695026">
    <property type="component" value="Unplaced"/>
</dbReference>
<feature type="binding site" evidence="9">
    <location>
        <begin position="86"/>
        <end position="93"/>
    </location>
    <ligand>
        <name>ATP</name>
        <dbReference type="ChEBI" id="CHEBI:30616"/>
    </ligand>
</feature>
<feature type="coiled-coil region" evidence="11">
    <location>
        <begin position="414"/>
        <end position="518"/>
    </location>
</feature>
<dbReference type="GeneID" id="103053582"/>
<evidence type="ECO:0000256" key="2">
    <source>
        <dbReference type="ARBA" id="ARBA00022490"/>
    </source>
</evidence>
<evidence type="ECO:0000313" key="14">
    <source>
        <dbReference type="Proteomes" id="UP000695026"/>
    </source>
</evidence>
<dbReference type="RefSeq" id="XP_015746983.1">
    <property type="nucleotide sequence ID" value="XM_015891497.2"/>
</dbReference>
<dbReference type="CTD" id="3800"/>
<keyword evidence="2" id="KW-0963">Cytoplasm</keyword>
<dbReference type="GO" id="GO:0003777">
    <property type="term" value="F:microtubule motor activity"/>
    <property type="evidence" value="ECO:0007669"/>
    <property type="project" value="InterPro"/>
</dbReference>
<dbReference type="PROSITE" id="PS00411">
    <property type="entry name" value="KINESIN_MOTOR_1"/>
    <property type="match status" value="1"/>
</dbReference>
<dbReference type="InterPro" id="IPR027640">
    <property type="entry name" value="Kinesin-like_fam"/>
</dbReference>
<keyword evidence="6 11" id="KW-0175">Coiled coil</keyword>
<evidence type="ECO:0000256" key="5">
    <source>
        <dbReference type="ARBA" id="ARBA00022840"/>
    </source>
</evidence>
<dbReference type="GO" id="GO:0005524">
    <property type="term" value="F:ATP binding"/>
    <property type="evidence" value="ECO:0007669"/>
    <property type="project" value="UniProtKB-UniRule"/>
</dbReference>
<accession>A0A9F3QUK1</accession>
<dbReference type="CDD" id="cd23649">
    <property type="entry name" value="Khc_CBD_cc"/>
    <property type="match status" value="1"/>
</dbReference>
<dbReference type="SUPFAM" id="SSF52540">
    <property type="entry name" value="P-loop containing nucleoside triphosphate hydrolases"/>
    <property type="match status" value="1"/>
</dbReference>
<comment type="similarity">
    <text evidence="9 10">Belongs to the TRAFAC class myosin-kinesin ATPase superfamily. Kinesin family.</text>
</comment>
<dbReference type="FunFam" id="3.40.850.10:FF:000009">
    <property type="entry name" value="Kinesin-like protein"/>
    <property type="match status" value="1"/>
</dbReference>
<keyword evidence="7 9" id="KW-0505">Motor protein</keyword>
<evidence type="ECO:0000256" key="12">
    <source>
        <dbReference type="SAM" id="MobiDB-lite"/>
    </source>
</evidence>
<comment type="subcellular location">
    <subcellularLocation>
        <location evidence="1">Cytoplasm</location>
        <location evidence="1">Cytoskeleton</location>
    </subcellularLocation>
</comment>
<dbReference type="PANTHER" id="PTHR47968:SF70">
    <property type="entry name" value="KINESIN HEAVY CHAIN ISOFORM 5C"/>
    <property type="match status" value="1"/>
</dbReference>
<keyword evidence="14" id="KW-1185">Reference proteome</keyword>
<dbReference type="SMART" id="SM00129">
    <property type="entry name" value="KISc"/>
    <property type="match status" value="1"/>
</dbReference>
<evidence type="ECO:0000259" key="13">
    <source>
        <dbReference type="PROSITE" id="PS50067"/>
    </source>
</evidence>
<dbReference type="CDD" id="cd01369">
    <property type="entry name" value="KISc_KHC_KIF5"/>
    <property type="match status" value="1"/>
</dbReference>
<evidence type="ECO:0000256" key="8">
    <source>
        <dbReference type="ARBA" id="ARBA00023212"/>
    </source>
</evidence>
<feature type="domain" description="Kinesin motor" evidence="13">
    <location>
        <begin position="8"/>
        <end position="327"/>
    </location>
</feature>
<dbReference type="PANTHER" id="PTHR47968">
    <property type="entry name" value="CENTROMERE PROTEIN E"/>
    <property type="match status" value="1"/>
</dbReference>
<keyword evidence="5 9" id="KW-0067">ATP-binding</keyword>
<dbReference type="InterPro" id="IPR059182">
    <property type="entry name" value="Khc_C"/>
</dbReference>
<dbReference type="GO" id="GO:0008017">
    <property type="term" value="F:microtubule binding"/>
    <property type="evidence" value="ECO:0007669"/>
    <property type="project" value="InterPro"/>
</dbReference>
<gene>
    <name evidence="15" type="primary">KIF5C</name>
</gene>
<evidence type="ECO:0000313" key="15">
    <source>
        <dbReference type="RefSeq" id="XP_015746983.1"/>
    </source>
</evidence>
<evidence type="ECO:0000256" key="3">
    <source>
        <dbReference type="ARBA" id="ARBA00022701"/>
    </source>
</evidence>
<dbReference type="PRINTS" id="PR00380">
    <property type="entry name" value="KINESINHEAVY"/>
</dbReference>
<dbReference type="GO" id="GO:0007018">
    <property type="term" value="P:microtubule-based movement"/>
    <property type="evidence" value="ECO:0007669"/>
    <property type="project" value="InterPro"/>
</dbReference>
<feature type="region of interest" description="Disordered" evidence="12">
    <location>
        <begin position="911"/>
        <end position="951"/>
    </location>
</feature>
<dbReference type="GO" id="GO:0005874">
    <property type="term" value="C:microtubule"/>
    <property type="evidence" value="ECO:0007669"/>
    <property type="project" value="UniProtKB-KW"/>
</dbReference>
<evidence type="ECO:0000256" key="4">
    <source>
        <dbReference type="ARBA" id="ARBA00022741"/>
    </source>
</evidence>
<evidence type="ECO:0000256" key="11">
    <source>
        <dbReference type="SAM" id="Coils"/>
    </source>
</evidence>
<dbReference type="Gene3D" id="3.40.850.10">
    <property type="entry name" value="Kinesin motor domain"/>
    <property type="match status" value="1"/>
</dbReference>
<dbReference type="AlphaFoldDB" id="A0A9F3QUK1"/>
<proteinExistence type="inferred from homology"/>
<evidence type="ECO:0000256" key="7">
    <source>
        <dbReference type="ARBA" id="ARBA00023175"/>
    </source>
</evidence>
<dbReference type="InterPro" id="IPR019821">
    <property type="entry name" value="Kinesin_motor_CS"/>
</dbReference>
<evidence type="ECO:0000256" key="10">
    <source>
        <dbReference type="RuleBase" id="RU000394"/>
    </source>
</evidence>
<dbReference type="OrthoDB" id="3176171at2759"/>
<name>A0A9F3QUK1_PYTBI</name>
<keyword evidence="8" id="KW-0206">Cytoskeleton</keyword>